<dbReference type="AlphaFoldDB" id="A0A0K2JIZ5"/>
<evidence type="ECO:0000313" key="1">
    <source>
        <dbReference type="EMBL" id="ALA98392.1"/>
    </source>
</evidence>
<gene>
    <name evidence="1" type="ORF">SKUN_001534</name>
</gene>
<dbReference type="Proteomes" id="UP000062963">
    <property type="component" value="Chromosome"/>
</dbReference>
<dbReference type="OrthoDB" id="390830at2"/>
<dbReference type="Gene3D" id="3.90.320.10">
    <property type="match status" value="1"/>
</dbReference>
<dbReference type="GeneID" id="54239448"/>
<dbReference type="RefSeq" id="WP_053391426.1">
    <property type="nucleotide sequence ID" value="NZ_CP010899.1"/>
</dbReference>
<organism evidence="1 2">
    <name type="scientific">Spiroplasma kunkelii CR2-3x</name>
    <dbReference type="NCBI Taxonomy" id="273035"/>
    <lineage>
        <taxon>Bacteria</taxon>
        <taxon>Bacillati</taxon>
        <taxon>Mycoplasmatota</taxon>
        <taxon>Mollicutes</taxon>
        <taxon>Entomoplasmatales</taxon>
        <taxon>Spiroplasmataceae</taxon>
        <taxon>Spiroplasma</taxon>
    </lineage>
</organism>
<name>A0A0K2JIZ5_SPIKU</name>
<dbReference type="KEGG" id="skn:SKUN_001534"/>
<dbReference type="EMBL" id="CP010899">
    <property type="protein sequence ID" value="ALA98392.1"/>
    <property type="molecule type" value="Genomic_DNA"/>
</dbReference>
<protein>
    <recommendedName>
        <fullName evidence="3">PD-(D/E)XK endonuclease-like domain-containing protein</fullName>
    </recommendedName>
</protein>
<dbReference type="InterPro" id="IPR011604">
    <property type="entry name" value="PDDEXK-like_dom_sf"/>
</dbReference>
<evidence type="ECO:0000313" key="2">
    <source>
        <dbReference type="Proteomes" id="UP000062963"/>
    </source>
</evidence>
<sequence>MQFISNNIKLKYNVNFEKDNHSYFIDNIIFPSITAIISYFNNTEIQYDKLMKNNELFKKATERGKIIHEFISRILYDAIFQTENRKDYKTIIKNSKKISTIKESLKIIELFYNFFNRIKNDFIKSIIMFEIPLSDGKVCGTPDLIYYENNKAIVVDFKTWKYFNAEKINKAKIQITAYNYLLEKNNIFTSNIGEIWIINENGVNINRFNITNQLKLEWQEIMHTFLKNNSNKEKRNYEN</sequence>
<dbReference type="STRING" id="273035.SKUN_001534"/>
<keyword evidence="2" id="KW-1185">Reference proteome</keyword>
<proteinExistence type="predicted"/>
<evidence type="ECO:0008006" key="3">
    <source>
        <dbReference type="Google" id="ProtNLM"/>
    </source>
</evidence>
<dbReference type="PATRIC" id="fig|273035.7.peg.1889"/>
<reference evidence="1 2" key="1">
    <citation type="journal article" date="2015" name="Genome Announc.">
        <title>Complete Genome Sequence of Spiroplasma kunkelii Strain CR2-3x, Causal Agent of Corn Stunt Disease in Zea mays L.</title>
        <authorList>
            <person name="Davis R.E."/>
            <person name="Shao J."/>
            <person name="Dally E.L."/>
            <person name="Zhao Y."/>
            <person name="Gasparich G.E."/>
            <person name="Gaynor B.J."/>
            <person name="Athey J.C."/>
            <person name="Harrison N.A."/>
            <person name="Donofrio N."/>
        </authorList>
    </citation>
    <scope>NUCLEOTIDE SEQUENCE [LARGE SCALE GENOMIC DNA]</scope>
    <source>
        <strain evidence="1 2">CR2-3x</strain>
    </source>
</reference>
<accession>A0A0K2JIZ5</accession>